<feature type="transmembrane region" description="Helical" evidence="1">
    <location>
        <begin position="271"/>
        <end position="289"/>
    </location>
</feature>
<evidence type="ECO:0000313" key="4">
    <source>
        <dbReference type="Proteomes" id="UP000045051"/>
    </source>
</evidence>
<feature type="transmembrane region" description="Helical" evidence="1">
    <location>
        <begin position="6"/>
        <end position="25"/>
    </location>
</feature>
<keyword evidence="1" id="KW-1133">Transmembrane helix</keyword>
<organism evidence="3 4">
    <name type="scientific">Capnocytophaga canis</name>
    <dbReference type="NCBI Taxonomy" id="1848903"/>
    <lineage>
        <taxon>Bacteria</taxon>
        <taxon>Pseudomonadati</taxon>
        <taxon>Bacteroidota</taxon>
        <taxon>Flavobacteriia</taxon>
        <taxon>Flavobacteriales</taxon>
        <taxon>Flavobacteriaceae</taxon>
        <taxon>Capnocytophaga</taxon>
    </lineage>
</organism>
<feature type="transmembrane region" description="Helical" evidence="1">
    <location>
        <begin position="96"/>
        <end position="120"/>
    </location>
</feature>
<dbReference type="InterPro" id="IPR008756">
    <property type="entry name" value="Peptidase_M56"/>
</dbReference>
<name>A0A0B7HTP6_9FLAO</name>
<dbReference type="Proteomes" id="UP000045051">
    <property type="component" value="Unassembled WGS sequence"/>
</dbReference>
<keyword evidence="1" id="KW-0472">Membrane</keyword>
<proteinExistence type="predicted"/>
<evidence type="ECO:0000313" key="3">
    <source>
        <dbReference type="EMBL" id="CEN44684.1"/>
    </source>
</evidence>
<dbReference type="RefSeq" id="WP_042343814.1">
    <property type="nucleotide sequence ID" value="NZ_CDOH01000105.1"/>
</dbReference>
<dbReference type="AlphaFoldDB" id="A0A0B7HTP6"/>
<dbReference type="InterPro" id="IPR037066">
    <property type="entry name" value="Plug_dom_sf"/>
</dbReference>
<dbReference type="PANTHER" id="PTHR34978:SF3">
    <property type="entry name" value="SLR0241 PROTEIN"/>
    <property type="match status" value="1"/>
</dbReference>
<dbReference type="Pfam" id="PF05569">
    <property type="entry name" value="Peptidase_M56"/>
    <property type="match status" value="1"/>
</dbReference>
<keyword evidence="4" id="KW-1185">Reference proteome</keyword>
<feature type="transmembrane region" description="Helical" evidence="1">
    <location>
        <begin position="37"/>
        <end position="56"/>
    </location>
</feature>
<evidence type="ECO:0000259" key="2">
    <source>
        <dbReference type="Pfam" id="PF05569"/>
    </source>
</evidence>
<feature type="domain" description="Peptidase M56" evidence="2">
    <location>
        <begin position="76"/>
        <end position="259"/>
    </location>
</feature>
<reference evidence="3 4" key="1">
    <citation type="submission" date="2015-01" db="EMBL/GenBank/DDBJ databases">
        <authorList>
            <person name="MANFREDI Pablo"/>
        </authorList>
    </citation>
    <scope>NUCLEOTIDE SEQUENCE [LARGE SCALE GENOMIC DNA]</scope>
    <source>
        <strain evidence="3 4">CcD38</strain>
    </source>
</reference>
<dbReference type="PANTHER" id="PTHR34978">
    <property type="entry name" value="POSSIBLE SENSOR-TRANSDUCER PROTEIN BLAR"/>
    <property type="match status" value="1"/>
</dbReference>
<dbReference type="CDD" id="cd07341">
    <property type="entry name" value="M56_BlaR1_MecR1_like"/>
    <property type="match status" value="1"/>
</dbReference>
<dbReference type="InterPro" id="IPR052173">
    <property type="entry name" value="Beta-lactam_resp_regulator"/>
</dbReference>
<keyword evidence="1" id="KW-0812">Transmembrane</keyword>
<dbReference type="Gene3D" id="2.170.130.10">
    <property type="entry name" value="TonB-dependent receptor, plug domain"/>
    <property type="match status" value="2"/>
</dbReference>
<sequence>MENLVLYLLKHFVFMGILWGGYRLFVSGNTFHRTNRITLLLIFAIGMMCPLVNIPLPYDSIFAEKQIVAFELSSSETQTESIVATESDNSYSLTTLLWIVYVVGILLFLLRYLIGIIFIGRIVSRATLEKTTNNKNIYVTKKKVSPFSWFGYVVISEEDMTKGADNIIKHELAHVEFGHSWDLLFAQLYCLAFWWNPFVWLLKNQLITVHEFEADQRVIEQTTHPNEYRKQLIHLCVGAERIAMAHNFETSNLKKRIYMTMKNKSTAKAKWGYAALALAATLTMSLTSTETIQAQEKEPQIVVLGYVTDDKNPQPLFFIDGKEATKEAISGIPADNIGWINVLKDEKATKRYGEKGKNGVVEIYTQGNVPEEFAKKAKDKKTFKLSKSSEKAPVTSGNMTVLKLKQESDTLMSDSKVVDVKEVQVTQKVTAFKMNGKKANDPLLLVDGKEMEYTKLADLGAENIQSIVVLKDKKALEAYGEKGKNGVILITLIK</sequence>
<accession>A0A0B7HTP6</accession>
<dbReference type="EMBL" id="CDOI01000101">
    <property type="protein sequence ID" value="CEN44684.1"/>
    <property type="molecule type" value="Genomic_DNA"/>
</dbReference>
<evidence type="ECO:0000256" key="1">
    <source>
        <dbReference type="SAM" id="Phobius"/>
    </source>
</evidence>
<gene>
    <name evidence="3" type="ORF">CCAND38_190043</name>
</gene>
<protein>
    <submittedName>
        <fullName evidence="3">Putative Peptidase M56 BlaR1</fullName>
    </submittedName>
</protein>